<organism evidence="7 8">
    <name type="scientific">Paragemmobacter aquarius</name>
    <dbReference type="NCBI Taxonomy" id="2169400"/>
    <lineage>
        <taxon>Bacteria</taxon>
        <taxon>Pseudomonadati</taxon>
        <taxon>Pseudomonadota</taxon>
        <taxon>Alphaproteobacteria</taxon>
        <taxon>Rhodobacterales</taxon>
        <taxon>Paracoccaceae</taxon>
        <taxon>Paragemmobacter</taxon>
    </lineage>
</organism>
<dbReference type="GO" id="GO:0003677">
    <property type="term" value="F:DNA binding"/>
    <property type="evidence" value="ECO:0007669"/>
    <property type="project" value="UniProtKB-UniRule"/>
</dbReference>
<dbReference type="GO" id="GO:0015074">
    <property type="term" value="P:DNA integration"/>
    <property type="evidence" value="ECO:0007669"/>
    <property type="project" value="UniProtKB-KW"/>
</dbReference>
<keyword evidence="1" id="KW-0229">DNA integration</keyword>
<dbReference type="Pfam" id="PF00589">
    <property type="entry name" value="Phage_integrase"/>
    <property type="match status" value="1"/>
</dbReference>
<dbReference type="Pfam" id="PF02899">
    <property type="entry name" value="Phage_int_SAM_1"/>
    <property type="match status" value="1"/>
</dbReference>
<geneLocation type="plasmid" evidence="7">
    <name>unnamed1</name>
</geneLocation>
<evidence type="ECO:0000256" key="1">
    <source>
        <dbReference type="ARBA" id="ARBA00022908"/>
    </source>
</evidence>
<dbReference type="KEGG" id="geh:HYN69_18295"/>
<dbReference type="InterPro" id="IPR004107">
    <property type="entry name" value="Integrase_SAM-like_N"/>
</dbReference>
<reference evidence="7 8" key="1">
    <citation type="submission" date="2018-04" db="EMBL/GenBank/DDBJ databases">
        <title>Genome sequencing of Gemmobacter.</title>
        <authorList>
            <person name="Yi H."/>
            <person name="Baek M.-G."/>
        </authorList>
    </citation>
    <scope>NUCLEOTIDE SEQUENCE [LARGE SCALE GENOMIC DNA]</scope>
    <source>
        <strain evidence="7 8">HYN0069</strain>
        <plasmid evidence="8">Plasmid unnamed1</plasmid>
    </source>
</reference>
<evidence type="ECO:0000313" key="8">
    <source>
        <dbReference type="Proteomes" id="UP000244496"/>
    </source>
</evidence>
<dbReference type="PANTHER" id="PTHR34605:SF3">
    <property type="entry name" value="P CELL-TYPE AGGLUTINATION PROTEIN MAP4-LIKE-RELATED"/>
    <property type="match status" value="1"/>
</dbReference>
<evidence type="ECO:0008006" key="9">
    <source>
        <dbReference type="Google" id="ProtNLM"/>
    </source>
</evidence>
<name>A0A2S0URW0_9RHOB</name>
<dbReference type="InterPro" id="IPR011010">
    <property type="entry name" value="DNA_brk_join_enz"/>
</dbReference>
<evidence type="ECO:0000313" key="7">
    <source>
        <dbReference type="EMBL" id="AWB50559.1"/>
    </source>
</evidence>
<feature type="domain" description="Core-binding (CB)" evidence="6">
    <location>
        <begin position="1"/>
        <end position="85"/>
    </location>
</feature>
<dbReference type="PROSITE" id="PS51900">
    <property type="entry name" value="CB"/>
    <property type="match status" value="1"/>
</dbReference>
<keyword evidence="8" id="KW-1185">Reference proteome</keyword>
<dbReference type="OrthoDB" id="7718754at2"/>
<dbReference type="InterPro" id="IPR052925">
    <property type="entry name" value="Phage_Integrase-like_Recomb"/>
</dbReference>
<proteinExistence type="predicted"/>
<dbReference type="AlphaFoldDB" id="A0A2S0URW0"/>
<dbReference type="Proteomes" id="UP000244496">
    <property type="component" value="Plasmid unnamed1"/>
</dbReference>
<dbReference type="InterPro" id="IPR013762">
    <property type="entry name" value="Integrase-like_cat_sf"/>
</dbReference>
<evidence type="ECO:0000256" key="2">
    <source>
        <dbReference type="ARBA" id="ARBA00023125"/>
    </source>
</evidence>
<accession>A0A2S0URW0</accession>
<dbReference type="InterPro" id="IPR002104">
    <property type="entry name" value="Integrase_catalytic"/>
</dbReference>
<dbReference type="EMBL" id="CP028919">
    <property type="protein sequence ID" value="AWB50559.1"/>
    <property type="molecule type" value="Genomic_DNA"/>
</dbReference>
<keyword evidence="7" id="KW-0614">Plasmid</keyword>
<dbReference type="InterPro" id="IPR010998">
    <property type="entry name" value="Integrase_recombinase_N"/>
</dbReference>
<dbReference type="PANTHER" id="PTHR34605">
    <property type="entry name" value="PHAGE_INTEGRASE DOMAIN-CONTAINING PROTEIN"/>
    <property type="match status" value="1"/>
</dbReference>
<evidence type="ECO:0000256" key="3">
    <source>
        <dbReference type="ARBA" id="ARBA00023172"/>
    </source>
</evidence>
<dbReference type="InterPro" id="IPR044068">
    <property type="entry name" value="CB"/>
</dbReference>
<dbReference type="Gene3D" id="1.10.150.130">
    <property type="match status" value="1"/>
</dbReference>
<gene>
    <name evidence="7" type="ORF">HYN69_18295</name>
</gene>
<dbReference type="SUPFAM" id="SSF47823">
    <property type="entry name" value="lambda integrase-like, N-terminal domain"/>
    <property type="match status" value="1"/>
</dbReference>
<feature type="domain" description="Tyr recombinase" evidence="5">
    <location>
        <begin position="111"/>
        <end position="301"/>
    </location>
</feature>
<evidence type="ECO:0000259" key="5">
    <source>
        <dbReference type="PROSITE" id="PS51898"/>
    </source>
</evidence>
<evidence type="ECO:0000256" key="4">
    <source>
        <dbReference type="PROSITE-ProRule" id="PRU01248"/>
    </source>
</evidence>
<dbReference type="Gene3D" id="1.10.443.10">
    <property type="entry name" value="Intergrase catalytic core"/>
    <property type="match status" value="1"/>
</dbReference>
<keyword evidence="2 4" id="KW-0238">DNA-binding</keyword>
<dbReference type="GO" id="GO:0006310">
    <property type="term" value="P:DNA recombination"/>
    <property type="evidence" value="ECO:0007669"/>
    <property type="project" value="UniProtKB-KW"/>
</dbReference>
<dbReference type="RefSeq" id="WP_108437366.1">
    <property type="nucleotide sequence ID" value="NZ_CP028919.1"/>
</dbReference>
<sequence>MKHDITSSWRTHFERLEGAFAPSTLRAYFADVQHFETWCNGTGVSAFPISTDDLCNYLEGNGLSSSPATVRRRLYAIRKVHRLLRLPDPTLDEAVNITIRRIKRRTLCRPKQAKGLTSEYLAQFLAVQPDTPWGWRNRAMLSLGYDLLTRRSELVALQTADVQFRADSTLRVTIRRSKADPFGMGRISFTSRRTADEVARWLEWRGPDIGPLFCAIYQGKAIDRSLEATFVKRLIKEAARDAGHEPATVDAFSGHSMRVGAAQDLLVMGHDAIAIMRAGGWKSVNVLARYLEHSEHNVWEG</sequence>
<protein>
    <recommendedName>
        <fullName evidence="9">Site-specific recombinase XerD</fullName>
    </recommendedName>
</protein>
<evidence type="ECO:0000259" key="6">
    <source>
        <dbReference type="PROSITE" id="PS51900"/>
    </source>
</evidence>
<dbReference type="PROSITE" id="PS51898">
    <property type="entry name" value="TYR_RECOMBINASE"/>
    <property type="match status" value="1"/>
</dbReference>
<dbReference type="SUPFAM" id="SSF56349">
    <property type="entry name" value="DNA breaking-rejoining enzymes"/>
    <property type="match status" value="1"/>
</dbReference>
<keyword evidence="3" id="KW-0233">DNA recombination</keyword>